<gene>
    <name evidence="1" type="primary">PHO8_6</name>
    <name evidence="1" type="ORF">FBU59_007323</name>
</gene>
<dbReference type="EC" id="3.1.3.1" evidence="1"/>
<accession>A0ACC1IXL8</accession>
<keyword evidence="1" id="KW-0378">Hydrolase</keyword>
<protein>
    <submittedName>
        <fullName evidence="1">Vacuolar alkaline phosphatase</fullName>
        <ecNumber evidence="1">3.1.3.1</ecNumber>
    </submittedName>
</protein>
<evidence type="ECO:0000313" key="2">
    <source>
        <dbReference type="Proteomes" id="UP001150603"/>
    </source>
</evidence>
<comment type="caution">
    <text evidence="1">The sequence shown here is derived from an EMBL/GenBank/DDBJ whole genome shotgun (WGS) entry which is preliminary data.</text>
</comment>
<name>A0ACC1IXL8_9FUNG</name>
<reference evidence="1" key="1">
    <citation type="submission" date="2022-07" db="EMBL/GenBank/DDBJ databases">
        <title>Phylogenomic reconstructions and comparative analyses of Kickxellomycotina fungi.</title>
        <authorList>
            <person name="Reynolds N.K."/>
            <person name="Stajich J.E."/>
            <person name="Barry K."/>
            <person name="Grigoriev I.V."/>
            <person name="Crous P."/>
            <person name="Smith M.E."/>
        </authorList>
    </citation>
    <scope>NUCLEOTIDE SEQUENCE</scope>
    <source>
        <strain evidence="1">NRRL 5244</strain>
    </source>
</reference>
<keyword evidence="2" id="KW-1185">Reference proteome</keyword>
<organism evidence="1 2">
    <name type="scientific">Linderina macrospora</name>
    <dbReference type="NCBI Taxonomy" id="4868"/>
    <lineage>
        <taxon>Eukaryota</taxon>
        <taxon>Fungi</taxon>
        <taxon>Fungi incertae sedis</taxon>
        <taxon>Zoopagomycota</taxon>
        <taxon>Kickxellomycotina</taxon>
        <taxon>Kickxellomycetes</taxon>
        <taxon>Kickxellales</taxon>
        <taxon>Kickxellaceae</taxon>
        <taxon>Linderina</taxon>
    </lineage>
</organism>
<proteinExistence type="predicted"/>
<dbReference type="Proteomes" id="UP001150603">
    <property type="component" value="Unassembled WGS sequence"/>
</dbReference>
<sequence>MIEGARIDMAAHNNDPATHMRDIIAYWETVAAVQRFIDMHPDTAMISTSDHETGGMTLGVDPKYVWYPQALAPVKRSAASICTDIKRVPVEMRMDYVSNVVFPRFMGIDDATQQEKLAIVKGSSMSVDMCHRFVGQAVSTRARIGWTTGGHTGGDVGLYSYGAGTSDLQGSYENVQINDYMVKYLGVDMVPVTRRLANETIQQSSFYEHPLID</sequence>
<evidence type="ECO:0000313" key="1">
    <source>
        <dbReference type="EMBL" id="KAJ1926338.1"/>
    </source>
</evidence>
<dbReference type="EMBL" id="JANBPW010006959">
    <property type="protein sequence ID" value="KAJ1926338.1"/>
    <property type="molecule type" value="Genomic_DNA"/>
</dbReference>